<feature type="compositionally biased region" description="Low complexity" evidence="1">
    <location>
        <begin position="163"/>
        <end position="186"/>
    </location>
</feature>
<feature type="region of interest" description="Disordered" evidence="1">
    <location>
        <begin position="211"/>
        <end position="234"/>
    </location>
</feature>
<sequence length="264" mass="26791">MVASRCVLFAGLTAFASASVLVAEEQMFNALLKRQQPGTPLYNCHDNCGTAITVSKAGGDTCKDEVFLFDYENCLKCAGPDNDNIWRYYGGSLTPVAEKCGLPTAPLSGEQADVPEAMHPGGSSEPTPTPTPTPTPAPSSDAPEPTSDAPEPTSDAPEPTSDAVAPTTGASAPVTPTPSATTVEPSEYASETFVSSPTLTDAIITAPTVTDPSATGILSPSSNGTASFTVSAPPEQTENAGAHLDIGNGVVGAIVFGLVYGLGI</sequence>
<feature type="signal peptide" evidence="2">
    <location>
        <begin position="1"/>
        <end position="18"/>
    </location>
</feature>
<dbReference type="AlphaFoldDB" id="A0A6A5VYG3"/>
<feature type="compositionally biased region" description="Pro residues" evidence="1">
    <location>
        <begin position="127"/>
        <end position="137"/>
    </location>
</feature>
<accession>A0A6A5VYG3</accession>
<evidence type="ECO:0000313" key="3">
    <source>
        <dbReference type="EMBL" id="KAF1994752.1"/>
    </source>
</evidence>
<name>A0A6A5VYG3_9PLEO</name>
<dbReference type="Proteomes" id="UP000799779">
    <property type="component" value="Unassembled WGS sequence"/>
</dbReference>
<feature type="compositionally biased region" description="Low complexity" evidence="1">
    <location>
        <begin position="138"/>
        <end position="150"/>
    </location>
</feature>
<proteinExistence type="predicted"/>
<organism evidence="3 4">
    <name type="scientific">Amniculicola lignicola CBS 123094</name>
    <dbReference type="NCBI Taxonomy" id="1392246"/>
    <lineage>
        <taxon>Eukaryota</taxon>
        <taxon>Fungi</taxon>
        <taxon>Dikarya</taxon>
        <taxon>Ascomycota</taxon>
        <taxon>Pezizomycotina</taxon>
        <taxon>Dothideomycetes</taxon>
        <taxon>Pleosporomycetidae</taxon>
        <taxon>Pleosporales</taxon>
        <taxon>Amniculicolaceae</taxon>
        <taxon>Amniculicola</taxon>
    </lineage>
</organism>
<protein>
    <submittedName>
        <fullName evidence="3">Uncharacterized protein</fullName>
    </submittedName>
</protein>
<evidence type="ECO:0000313" key="4">
    <source>
        <dbReference type="Proteomes" id="UP000799779"/>
    </source>
</evidence>
<evidence type="ECO:0000256" key="2">
    <source>
        <dbReference type="SAM" id="SignalP"/>
    </source>
</evidence>
<dbReference type="OrthoDB" id="4160690at2759"/>
<feature type="region of interest" description="Disordered" evidence="1">
    <location>
        <begin position="104"/>
        <end position="194"/>
    </location>
</feature>
<keyword evidence="4" id="KW-1185">Reference proteome</keyword>
<dbReference type="EMBL" id="ML977652">
    <property type="protein sequence ID" value="KAF1994752.1"/>
    <property type="molecule type" value="Genomic_DNA"/>
</dbReference>
<reference evidence="3" key="1">
    <citation type="journal article" date="2020" name="Stud. Mycol.">
        <title>101 Dothideomycetes genomes: a test case for predicting lifestyles and emergence of pathogens.</title>
        <authorList>
            <person name="Haridas S."/>
            <person name="Albert R."/>
            <person name="Binder M."/>
            <person name="Bloem J."/>
            <person name="Labutti K."/>
            <person name="Salamov A."/>
            <person name="Andreopoulos B."/>
            <person name="Baker S."/>
            <person name="Barry K."/>
            <person name="Bills G."/>
            <person name="Bluhm B."/>
            <person name="Cannon C."/>
            <person name="Castanera R."/>
            <person name="Culley D."/>
            <person name="Daum C."/>
            <person name="Ezra D."/>
            <person name="Gonzalez J."/>
            <person name="Henrissat B."/>
            <person name="Kuo A."/>
            <person name="Liang C."/>
            <person name="Lipzen A."/>
            <person name="Lutzoni F."/>
            <person name="Magnuson J."/>
            <person name="Mondo S."/>
            <person name="Nolan M."/>
            <person name="Ohm R."/>
            <person name="Pangilinan J."/>
            <person name="Park H.-J."/>
            <person name="Ramirez L."/>
            <person name="Alfaro M."/>
            <person name="Sun H."/>
            <person name="Tritt A."/>
            <person name="Yoshinaga Y."/>
            <person name="Zwiers L.-H."/>
            <person name="Turgeon B."/>
            <person name="Goodwin S."/>
            <person name="Spatafora J."/>
            <person name="Crous P."/>
            <person name="Grigoriev I."/>
        </authorList>
    </citation>
    <scope>NUCLEOTIDE SEQUENCE</scope>
    <source>
        <strain evidence="3">CBS 123094</strain>
    </source>
</reference>
<keyword evidence="2" id="KW-0732">Signal</keyword>
<gene>
    <name evidence="3" type="ORF">P154DRAFT_526847</name>
</gene>
<feature type="chain" id="PRO_5025457832" evidence="2">
    <location>
        <begin position="19"/>
        <end position="264"/>
    </location>
</feature>
<evidence type="ECO:0000256" key="1">
    <source>
        <dbReference type="SAM" id="MobiDB-lite"/>
    </source>
</evidence>